<name>A0A1I3E1V2_9RHOB</name>
<dbReference type="InterPro" id="IPR023696">
    <property type="entry name" value="Ureohydrolase_dom_sf"/>
</dbReference>
<evidence type="ECO:0000256" key="5">
    <source>
        <dbReference type="ARBA" id="ARBA00022833"/>
    </source>
</evidence>
<comment type="similarity">
    <text evidence="2">Belongs to the histone deacetylase family.</text>
</comment>
<dbReference type="GO" id="GO:0016787">
    <property type="term" value="F:hydrolase activity"/>
    <property type="evidence" value="ECO:0007669"/>
    <property type="project" value="UniProtKB-KW"/>
</dbReference>
<dbReference type="Pfam" id="PF00850">
    <property type="entry name" value="Hist_deacetyl"/>
    <property type="match status" value="1"/>
</dbReference>
<dbReference type="PANTHER" id="PTHR10625:SF17">
    <property type="entry name" value="HISTONE DEACETYLASE 8"/>
    <property type="match status" value="1"/>
</dbReference>
<dbReference type="PRINTS" id="PR01270">
    <property type="entry name" value="HDASUPER"/>
</dbReference>
<reference evidence="7 8" key="1">
    <citation type="submission" date="2016-10" db="EMBL/GenBank/DDBJ databases">
        <authorList>
            <person name="de Groot N.N."/>
        </authorList>
    </citation>
    <scope>NUCLEOTIDE SEQUENCE [LARGE SCALE GENOMIC DNA]</scope>
    <source>
        <strain evidence="7 8">CGMCC 1.11030</strain>
    </source>
</reference>
<keyword evidence="8" id="KW-1185">Reference proteome</keyword>
<dbReference type="EMBL" id="FOQH01000003">
    <property type="protein sequence ID" value="SFH92808.1"/>
    <property type="molecule type" value="Genomic_DNA"/>
</dbReference>
<dbReference type="GO" id="GO:0040029">
    <property type="term" value="P:epigenetic regulation of gene expression"/>
    <property type="evidence" value="ECO:0007669"/>
    <property type="project" value="TreeGrafter"/>
</dbReference>
<dbReference type="CDD" id="cd10001">
    <property type="entry name" value="HDAC_classII_APAH"/>
    <property type="match status" value="1"/>
</dbReference>
<evidence type="ECO:0000256" key="2">
    <source>
        <dbReference type="ARBA" id="ARBA00005947"/>
    </source>
</evidence>
<dbReference type="Proteomes" id="UP000199377">
    <property type="component" value="Unassembled WGS sequence"/>
</dbReference>
<dbReference type="AlphaFoldDB" id="A0A1I3E1V2"/>
<organism evidence="7 8">
    <name type="scientific">Albimonas pacifica</name>
    <dbReference type="NCBI Taxonomy" id="1114924"/>
    <lineage>
        <taxon>Bacteria</taxon>
        <taxon>Pseudomonadati</taxon>
        <taxon>Pseudomonadota</taxon>
        <taxon>Alphaproteobacteria</taxon>
        <taxon>Rhodobacterales</taxon>
        <taxon>Paracoccaceae</taxon>
        <taxon>Albimonas</taxon>
    </lineage>
</organism>
<dbReference type="OrthoDB" id="9808367at2"/>
<dbReference type="RefSeq" id="WP_092858931.1">
    <property type="nucleotide sequence ID" value="NZ_FOQH01000003.1"/>
</dbReference>
<evidence type="ECO:0000313" key="8">
    <source>
        <dbReference type="Proteomes" id="UP000199377"/>
    </source>
</evidence>
<accession>A0A1I3E1V2</accession>
<sequence length="349" mass="36940">MQCVFDARQTAHDPQTFLVAGRLRPSPEQPRRAEVLLNGAREAGLEVVAPADYGRGPLAAVHTSEYLAFLETIHARWSALPDANAEVVPNIHPDRRAASYPTSPVGQAGWHLQDTACPVGASTWHAAYWSAQTALTGAELVLEGERSAYALSRPPGHHALADAAGGFCFLANASIAAQRLRDAGRRVAILDVDVHHGNGTQAIFYDRGDVLTVSIHCDPSVYYPFFWGHAQERGIGQGEGANFNLPLARGTSDDGFLEALGAALARIRSFGTDALVIALGLDAYEGDPLAGLGVTTPGFARIGEAIGRFGLPTLLVQEGGYLSEELGQNLTSFLGGFANGQAEAGRVHV</sequence>
<evidence type="ECO:0000256" key="4">
    <source>
        <dbReference type="ARBA" id="ARBA00022801"/>
    </source>
</evidence>
<feature type="domain" description="Histone deacetylase" evidence="6">
    <location>
        <begin position="27"/>
        <end position="334"/>
    </location>
</feature>
<dbReference type="InterPro" id="IPR037138">
    <property type="entry name" value="His_deacetylse_dom_sf"/>
</dbReference>
<evidence type="ECO:0000256" key="3">
    <source>
        <dbReference type="ARBA" id="ARBA00022723"/>
    </source>
</evidence>
<gene>
    <name evidence="7" type="ORF">SAMN05216258_103130</name>
</gene>
<protein>
    <submittedName>
        <fullName evidence="7">Acetoin utilization deacetylase AcuC</fullName>
    </submittedName>
</protein>
<dbReference type="GO" id="GO:0004407">
    <property type="term" value="F:histone deacetylase activity"/>
    <property type="evidence" value="ECO:0007669"/>
    <property type="project" value="TreeGrafter"/>
</dbReference>
<proteinExistence type="inferred from homology"/>
<dbReference type="PANTHER" id="PTHR10625">
    <property type="entry name" value="HISTONE DEACETYLASE HDAC1-RELATED"/>
    <property type="match status" value="1"/>
</dbReference>
<keyword evidence="5" id="KW-0862">Zinc</keyword>
<keyword evidence="3" id="KW-0479">Metal-binding</keyword>
<evidence type="ECO:0000259" key="6">
    <source>
        <dbReference type="Pfam" id="PF00850"/>
    </source>
</evidence>
<dbReference type="STRING" id="1114924.SAMN05216258_103130"/>
<dbReference type="GO" id="GO:0046872">
    <property type="term" value="F:metal ion binding"/>
    <property type="evidence" value="ECO:0007669"/>
    <property type="project" value="UniProtKB-KW"/>
</dbReference>
<dbReference type="InterPro" id="IPR023801">
    <property type="entry name" value="His_deacetylse_dom"/>
</dbReference>
<keyword evidence="4" id="KW-0378">Hydrolase</keyword>
<evidence type="ECO:0000313" key="7">
    <source>
        <dbReference type="EMBL" id="SFH92808.1"/>
    </source>
</evidence>
<comment type="cofactor">
    <cofactor evidence="1">
        <name>Zn(2+)</name>
        <dbReference type="ChEBI" id="CHEBI:29105"/>
    </cofactor>
</comment>
<dbReference type="InterPro" id="IPR000286">
    <property type="entry name" value="HDACs"/>
</dbReference>
<dbReference type="SUPFAM" id="SSF52768">
    <property type="entry name" value="Arginase/deacetylase"/>
    <property type="match status" value="1"/>
</dbReference>
<dbReference type="Gene3D" id="3.40.800.20">
    <property type="entry name" value="Histone deacetylase domain"/>
    <property type="match status" value="1"/>
</dbReference>
<evidence type="ECO:0000256" key="1">
    <source>
        <dbReference type="ARBA" id="ARBA00001947"/>
    </source>
</evidence>